<feature type="compositionally biased region" description="Low complexity" evidence="1">
    <location>
        <begin position="267"/>
        <end position="276"/>
    </location>
</feature>
<dbReference type="GO" id="GO:0003676">
    <property type="term" value="F:nucleic acid binding"/>
    <property type="evidence" value="ECO:0007669"/>
    <property type="project" value="UniProtKB-UniRule"/>
</dbReference>
<dbReference type="PROSITE" id="PS51061">
    <property type="entry name" value="R3H"/>
    <property type="match status" value="1"/>
</dbReference>
<dbReference type="InterPro" id="IPR034082">
    <property type="entry name" value="R3H_G-patch"/>
</dbReference>
<dbReference type="Proteomes" id="UP001374584">
    <property type="component" value="Unassembled WGS sequence"/>
</dbReference>
<evidence type="ECO:0000313" key="4">
    <source>
        <dbReference type="EMBL" id="KAK7347169.1"/>
    </source>
</evidence>
<evidence type="ECO:0000259" key="2">
    <source>
        <dbReference type="PROSITE" id="PS50174"/>
    </source>
</evidence>
<keyword evidence="5" id="KW-1185">Reference proteome</keyword>
<evidence type="ECO:0000256" key="1">
    <source>
        <dbReference type="SAM" id="MobiDB-lite"/>
    </source>
</evidence>
<dbReference type="Pfam" id="PF01585">
    <property type="entry name" value="G-patch"/>
    <property type="match status" value="2"/>
</dbReference>
<gene>
    <name evidence="4" type="ORF">VNO80_21696</name>
</gene>
<feature type="region of interest" description="Disordered" evidence="1">
    <location>
        <begin position="528"/>
        <end position="574"/>
    </location>
</feature>
<dbReference type="Pfam" id="PF01424">
    <property type="entry name" value="R3H"/>
    <property type="match status" value="1"/>
</dbReference>
<reference evidence="4 5" key="1">
    <citation type="submission" date="2024-01" db="EMBL/GenBank/DDBJ databases">
        <title>The genomes of 5 underutilized Papilionoideae crops provide insights into root nodulation and disease resistanc.</title>
        <authorList>
            <person name="Jiang F."/>
        </authorList>
    </citation>
    <scope>NUCLEOTIDE SEQUENCE [LARGE SCALE GENOMIC DNA]</scope>
    <source>
        <strain evidence="4">JINMINGXINNONG_FW02</strain>
        <tissue evidence="4">Leaves</tissue>
    </source>
</reference>
<feature type="compositionally biased region" description="Acidic residues" evidence="1">
    <location>
        <begin position="253"/>
        <end position="266"/>
    </location>
</feature>
<evidence type="ECO:0000313" key="5">
    <source>
        <dbReference type="Proteomes" id="UP001374584"/>
    </source>
</evidence>
<dbReference type="InterPro" id="IPR036867">
    <property type="entry name" value="R3H_dom_sf"/>
</dbReference>
<organism evidence="4 5">
    <name type="scientific">Phaseolus coccineus</name>
    <name type="common">Scarlet runner bean</name>
    <name type="synonym">Phaseolus multiflorus</name>
    <dbReference type="NCBI Taxonomy" id="3886"/>
    <lineage>
        <taxon>Eukaryota</taxon>
        <taxon>Viridiplantae</taxon>
        <taxon>Streptophyta</taxon>
        <taxon>Embryophyta</taxon>
        <taxon>Tracheophyta</taxon>
        <taxon>Spermatophyta</taxon>
        <taxon>Magnoliopsida</taxon>
        <taxon>eudicotyledons</taxon>
        <taxon>Gunneridae</taxon>
        <taxon>Pentapetalae</taxon>
        <taxon>rosids</taxon>
        <taxon>fabids</taxon>
        <taxon>Fabales</taxon>
        <taxon>Fabaceae</taxon>
        <taxon>Papilionoideae</taxon>
        <taxon>50 kb inversion clade</taxon>
        <taxon>NPAAA clade</taxon>
        <taxon>indigoferoid/millettioid clade</taxon>
        <taxon>Phaseoleae</taxon>
        <taxon>Phaseolus</taxon>
    </lineage>
</organism>
<feature type="region of interest" description="Disordered" evidence="1">
    <location>
        <begin position="253"/>
        <end position="286"/>
    </location>
</feature>
<protein>
    <recommendedName>
        <fullName evidence="6">Protein SQS1</fullName>
    </recommendedName>
</protein>
<feature type="region of interest" description="Disordered" evidence="1">
    <location>
        <begin position="1"/>
        <end position="95"/>
    </location>
</feature>
<feature type="region of interest" description="Disordered" evidence="1">
    <location>
        <begin position="730"/>
        <end position="756"/>
    </location>
</feature>
<dbReference type="PROSITE" id="PS50174">
    <property type="entry name" value="G_PATCH"/>
    <property type="match status" value="2"/>
</dbReference>
<dbReference type="InterPro" id="IPR001374">
    <property type="entry name" value="R3H_dom"/>
</dbReference>
<proteinExistence type="predicted"/>
<evidence type="ECO:0008006" key="6">
    <source>
        <dbReference type="Google" id="ProtNLM"/>
    </source>
</evidence>
<dbReference type="PANTHER" id="PTHR47423">
    <property type="entry name" value="G-PATCH DOMAIN CONTAINING PROTEIN"/>
    <property type="match status" value="1"/>
</dbReference>
<feature type="domain" description="G-patch" evidence="2">
    <location>
        <begin position="618"/>
        <end position="664"/>
    </location>
</feature>
<feature type="compositionally biased region" description="Basic residues" evidence="1">
    <location>
        <begin position="1"/>
        <end position="12"/>
    </location>
</feature>
<feature type="domain" description="G-patch" evidence="2">
    <location>
        <begin position="711"/>
        <end position="756"/>
    </location>
</feature>
<dbReference type="EMBL" id="JAYMYR010000008">
    <property type="protein sequence ID" value="KAK7347169.1"/>
    <property type="molecule type" value="Genomic_DNA"/>
</dbReference>
<comment type="caution">
    <text evidence="4">The sequence shown here is derived from an EMBL/GenBank/DDBJ whole genome shotgun (WGS) entry which is preliminary data.</text>
</comment>
<accession>A0AAN9M6M3</accession>
<feature type="compositionally biased region" description="Polar residues" evidence="1">
    <location>
        <begin position="80"/>
        <end position="91"/>
    </location>
</feature>
<dbReference type="InterPro" id="IPR000467">
    <property type="entry name" value="G_patch_dom"/>
</dbReference>
<feature type="compositionally biased region" description="Polar residues" evidence="1">
    <location>
        <begin position="18"/>
        <end position="27"/>
    </location>
</feature>
<feature type="compositionally biased region" description="Polar residues" evidence="1">
    <location>
        <begin position="175"/>
        <end position="200"/>
    </location>
</feature>
<feature type="region of interest" description="Disordered" evidence="1">
    <location>
        <begin position="382"/>
        <end position="413"/>
    </location>
</feature>
<feature type="domain" description="R3H" evidence="3">
    <location>
        <begin position="426"/>
        <end position="491"/>
    </location>
</feature>
<feature type="compositionally biased region" description="Basic residues" evidence="1">
    <location>
        <begin position="397"/>
        <end position="413"/>
    </location>
</feature>
<dbReference type="AlphaFoldDB" id="A0AAN9M6M3"/>
<evidence type="ECO:0000259" key="3">
    <source>
        <dbReference type="PROSITE" id="PS51061"/>
    </source>
</evidence>
<feature type="region of interest" description="Disordered" evidence="1">
    <location>
        <begin position="175"/>
        <end position="211"/>
    </location>
</feature>
<dbReference type="Gene3D" id="3.30.1370.50">
    <property type="entry name" value="R3H-like domain"/>
    <property type="match status" value="1"/>
</dbReference>
<dbReference type="CDD" id="cd02646">
    <property type="entry name" value="R3H_G-patch"/>
    <property type="match status" value="1"/>
</dbReference>
<dbReference type="PANTHER" id="PTHR47423:SF2">
    <property type="entry name" value="PROTEIN SQS1"/>
    <property type="match status" value="1"/>
</dbReference>
<dbReference type="SMART" id="SM00443">
    <property type="entry name" value="G_patch"/>
    <property type="match status" value="2"/>
</dbReference>
<name>A0AAN9M6M3_PHACN</name>
<sequence>MGGGNRRSRGRGRSNNNTSDSATPNNPKSRKKKGSEVKTALFVEGGFLSDWHRSSPTHTPGRSSGSNNKSGSQHRAEGSASKSGLTKSSGATIGYNYPSLDYQEVNCIGTGNNMKNGNQNQLQPFVLTDTKQCQVTVHVDVTPPSKPNTVKYTYSYDADFVLGDSSHKGLGFPSEQDNTPSGFGTLQEQMPQSTPVLDSSSFEKDAGSDEGMDCELTNEIAEDFSPNVSAKRNSGFLSIGGFKLYTQDISNDENEEYNEDSSDEESSTLSENNDSECTSGSDSDIDEDVAEDYLEGVGGSDNILDAKWLLKPDMNKSDDDSSSSSCYDETLKKLGGFALQEASREYGMKKDKPKKKHCVNSGPLALENLMIEKDPRTLSSRKKHVPRFPHSWPSHAQKSKASKKMHGEKKKLRKERIAVKRRERMLHRGVDLEKINLKLQQIVLEEKDMFSFQPMHSRDCSQIQRLAGIYQLQSSCQGSGKKRFVTVARTQSTSMPSSSGRQRLEKLLGVDDEDVDFSVADYVNKKSVSGDRRVGKKHTKRNDFRLRELQSSQNKGSHKVEDKRRSGQKGSYADQPVSFVSSGIIDSETVPLMVFEAEETYGKGVTSSANIGSFEEHTTGFGSKMMAKMGYTGGGGLGKNGQGMAQPIEVIQRPKSLGLGVEFSNDPGVPARKTSLRVGAESVGLGVELSNKPGEPGMNSSSRVGAFERHTKGFGSKMMAKMGFVEGKGLGRESQGITTPLTALRLPKSRGLGAKS</sequence>